<dbReference type="InterPro" id="IPR017941">
    <property type="entry name" value="Rieske_2Fe-2S"/>
</dbReference>
<dbReference type="Pfam" id="PF19112">
    <property type="entry name" value="VanA_C"/>
    <property type="match status" value="1"/>
</dbReference>
<comment type="caution">
    <text evidence="8">The sequence shown here is derived from an EMBL/GenBank/DDBJ whole genome shotgun (WGS) entry which is preliminary data.</text>
</comment>
<evidence type="ECO:0000256" key="6">
    <source>
        <dbReference type="SAM" id="MobiDB-lite"/>
    </source>
</evidence>
<dbReference type="SUPFAM" id="SSF50022">
    <property type="entry name" value="ISP domain"/>
    <property type="match status" value="1"/>
</dbReference>
<protein>
    <submittedName>
        <fullName evidence="8">Vanillate O-demethylase monooxygenase subunit</fullName>
        <ecNumber evidence="8">1.14.13.82</ecNumber>
    </submittedName>
</protein>
<feature type="region of interest" description="Disordered" evidence="6">
    <location>
        <begin position="1"/>
        <end position="21"/>
    </location>
</feature>
<dbReference type="Gene3D" id="2.102.10.10">
    <property type="entry name" value="Rieske [2Fe-2S] iron-sulphur domain"/>
    <property type="match status" value="1"/>
</dbReference>
<dbReference type="PROSITE" id="PS51296">
    <property type="entry name" value="RIESKE"/>
    <property type="match status" value="1"/>
</dbReference>
<evidence type="ECO:0000256" key="3">
    <source>
        <dbReference type="ARBA" id="ARBA00023002"/>
    </source>
</evidence>
<dbReference type="SUPFAM" id="SSF55961">
    <property type="entry name" value="Bet v1-like"/>
    <property type="match status" value="1"/>
</dbReference>
<keyword evidence="2" id="KW-0479">Metal-binding</keyword>
<keyword evidence="1" id="KW-0001">2Fe-2S</keyword>
<proteinExistence type="predicted"/>
<accession>A0ABU1MM31</accession>
<dbReference type="PANTHER" id="PTHR21266">
    <property type="entry name" value="IRON-SULFUR DOMAIN CONTAINING PROTEIN"/>
    <property type="match status" value="1"/>
</dbReference>
<dbReference type="InterPro" id="IPR050584">
    <property type="entry name" value="Cholesterol_7-desaturase"/>
</dbReference>
<dbReference type="Proteomes" id="UP001184150">
    <property type="component" value="Unassembled WGS sequence"/>
</dbReference>
<dbReference type="RefSeq" id="WP_309805228.1">
    <property type="nucleotide sequence ID" value="NZ_JAVDRD010000005.1"/>
</dbReference>
<evidence type="ECO:0000313" key="9">
    <source>
        <dbReference type="Proteomes" id="UP001184150"/>
    </source>
</evidence>
<dbReference type="Pfam" id="PF00355">
    <property type="entry name" value="Rieske"/>
    <property type="match status" value="1"/>
</dbReference>
<evidence type="ECO:0000256" key="2">
    <source>
        <dbReference type="ARBA" id="ARBA00022723"/>
    </source>
</evidence>
<dbReference type="EMBL" id="JAVDRD010000005">
    <property type="protein sequence ID" value="MDR6511332.1"/>
    <property type="molecule type" value="Genomic_DNA"/>
</dbReference>
<reference evidence="8 9" key="1">
    <citation type="submission" date="2023-07" db="EMBL/GenBank/DDBJ databases">
        <title>Sorghum-associated microbial communities from plants grown in Nebraska, USA.</title>
        <authorList>
            <person name="Schachtman D."/>
        </authorList>
    </citation>
    <scope>NUCLEOTIDE SEQUENCE [LARGE SCALE GENOMIC DNA]</scope>
    <source>
        <strain evidence="8 9">DS1027</strain>
    </source>
</reference>
<dbReference type="EC" id="1.14.13.82" evidence="8"/>
<dbReference type="Gene3D" id="3.90.380.10">
    <property type="entry name" value="Naphthalene 1,2-dioxygenase Alpha Subunit, Chain A, domain 1"/>
    <property type="match status" value="1"/>
</dbReference>
<evidence type="ECO:0000256" key="1">
    <source>
        <dbReference type="ARBA" id="ARBA00022714"/>
    </source>
</evidence>
<dbReference type="PANTHER" id="PTHR21266:SF60">
    <property type="entry name" value="3-KETOSTEROID-9-ALPHA-MONOOXYGENASE, OXYGENASE COMPONENT"/>
    <property type="match status" value="1"/>
</dbReference>
<evidence type="ECO:0000313" key="8">
    <source>
        <dbReference type="EMBL" id="MDR6511332.1"/>
    </source>
</evidence>
<evidence type="ECO:0000259" key="7">
    <source>
        <dbReference type="PROSITE" id="PS51296"/>
    </source>
</evidence>
<name>A0ABU1MM31_9SPHN</name>
<gene>
    <name evidence="8" type="ORF">J2792_002204</name>
</gene>
<dbReference type="GO" id="GO:0018489">
    <property type="term" value="F:vanillate monooxygenase activity"/>
    <property type="evidence" value="ECO:0007669"/>
    <property type="project" value="UniProtKB-EC"/>
</dbReference>
<keyword evidence="9" id="KW-1185">Reference proteome</keyword>
<sequence>MDDASATAPEPVRDGISTTGPERNWPNNSWWVAAHGSEVTDKPILRWILEMPVALYRSEAGVVSALHNRCPHRWAPLHLGHVEGADLVCPYHGFQFAPSGQCVRVPSQATTPPAIRVRAFPAVERYGFVWIWTGEVEKADPNLIPADLAYLSDPAWHTVWGYKSVNGNYMQIKENVLDLTHFAFLHKNSLQVSGWDRAPEVEMGDGRVGYVQVHDMEPLAPVYAVPAGKPIGKLANRTTRGTQLSPGAHHAEVAIHEPAPEDGGLAHFSLRMVHLTTPVSIARSHYYWAMARDHGEPFDVEATRGMADIVFGEDIAMVEATQQMARCAIDHDQAVEFSVSADQAAIQGRRLVQAMVNAERAG</sequence>
<dbReference type="InterPro" id="IPR036922">
    <property type="entry name" value="Rieske_2Fe-2S_sf"/>
</dbReference>
<keyword evidence="5" id="KW-0411">Iron-sulfur</keyword>
<feature type="domain" description="Rieske" evidence="7">
    <location>
        <begin position="30"/>
        <end position="131"/>
    </location>
</feature>
<keyword evidence="4" id="KW-0408">Iron</keyword>
<dbReference type="InterPro" id="IPR044043">
    <property type="entry name" value="VanA_C_cat"/>
</dbReference>
<evidence type="ECO:0000256" key="5">
    <source>
        <dbReference type="ARBA" id="ARBA00023014"/>
    </source>
</evidence>
<keyword evidence="3 8" id="KW-0560">Oxidoreductase</keyword>
<organism evidence="8 9">
    <name type="scientific">Novosphingobium capsulatum</name>
    <dbReference type="NCBI Taxonomy" id="13688"/>
    <lineage>
        <taxon>Bacteria</taxon>
        <taxon>Pseudomonadati</taxon>
        <taxon>Pseudomonadota</taxon>
        <taxon>Alphaproteobacteria</taxon>
        <taxon>Sphingomonadales</taxon>
        <taxon>Sphingomonadaceae</taxon>
        <taxon>Novosphingobium</taxon>
    </lineage>
</organism>
<evidence type="ECO:0000256" key="4">
    <source>
        <dbReference type="ARBA" id="ARBA00023004"/>
    </source>
</evidence>
<keyword evidence="8" id="KW-0503">Monooxygenase</keyword>